<evidence type="ECO:0000313" key="4">
    <source>
        <dbReference type="Proteomes" id="UP001621714"/>
    </source>
</evidence>
<comment type="caution">
    <text evidence="3">The sequence shown here is derived from an EMBL/GenBank/DDBJ whole genome shotgun (WGS) entry which is preliminary data.</text>
</comment>
<dbReference type="SUPFAM" id="SSF69593">
    <property type="entry name" value="Glycerol-3-phosphate (1)-acyltransferase"/>
    <property type="match status" value="1"/>
</dbReference>
<keyword evidence="1" id="KW-0812">Transmembrane</keyword>
<evidence type="ECO:0000259" key="2">
    <source>
        <dbReference type="SMART" id="SM00563"/>
    </source>
</evidence>
<keyword evidence="1" id="KW-1133">Transmembrane helix</keyword>
<dbReference type="Proteomes" id="UP001621714">
    <property type="component" value="Unassembled WGS sequence"/>
</dbReference>
<dbReference type="EMBL" id="JBANFI010000007">
    <property type="protein sequence ID" value="MFK7161589.1"/>
    <property type="molecule type" value="Genomic_DNA"/>
</dbReference>
<evidence type="ECO:0000313" key="3">
    <source>
        <dbReference type="EMBL" id="MFK7161589.1"/>
    </source>
</evidence>
<proteinExistence type="predicted"/>
<sequence>MRHLVIGLATTSLLLLNTLVGILPMMVFALCKLLIPIKPVQHFCFEAVRWIASNWASINALIFGWLTPVQWEVRGQQDLRRDHSLLVVSNHQSWVDIPALMAAIHGKAPFFTFFLKRELIWVPLLGLAWWALEYPFMRRFSAEQLRRRPELKGKDLEITQKACQRLQGRPVSLVNYLEGTRFTPAKKEQQGSPYRYLLKPKSGGMAFTLKAMGRQLTRLLDVTVVYTSATPPTFWALLSGQVKRVIIDLRERDIPQQWLEGDYQQDPQFRADFQAWVNQLWADKDQLIAQIREQEGCDSA</sequence>
<dbReference type="RefSeq" id="WP_405340704.1">
    <property type="nucleotide sequence ID" value="NZ_JBANFI010000007.1"/>
</dbReference>
<dbReference type="EC" id="2.3.-.-" evidence="3"/>
<keyword evidence="4" id="KW-1185">Reference proteome</keyword>
<dbReference type="CDD" id="cd07990">
    <property type="entry name" value="LPLAT_LCLAT1-like"/>
    <property type="match status" value="1"/>
</dbReference>
<dbReference type="NCBIfam" id="NF010621">
    <property type="entry name" value="PRK14014.1"/>
    <property type="match status" value="1"/>
</dbReference>
<name>A0ABW8Q0C6_9GAMM</name>
<accession>A0ABW8Q0C6</accession>
<evidence type="ECO:0000256" key="1">
    <source>
        <dbReference type="SAM" id="Phobius"/>
    </source>
</evidence>
<gene>
    <name evidence="3" type="ORF">V6U78_11135</name>
</gene>
<dbReference type="PANTHER" id="PTHR10983:SF16">
    <property type="entry name" value="LYSOCARDIOLIPIN ACYLTRANSFERASE 1"/>
    <property type="match status" value="1"/>
</dbReference>
<keyword evidence="1" id="KW-0472">Membrane</keyword>
<dbReference type="SMART" id="SM00563">
    <property type="entry name" value="PlsC"/>
    <property type="match status" value="1"/>
</dbReference>
<keyword evidence="3" id="KW-0012">Acyltransferase</keyword>
<feature type="transmembrane region" description="Helical" evidence="1">
    <location>
        <begin position="12"/>
        <end position="35"/>
    </location>
</feature>
<reference evidence="3 4" key="1">
    <citation type="submission" date="2024-02" db="EMBL/GenBank/DDBJ databases">
        <title>Marinospirillum sp. MEB 164 isolated from Lonar lake sediment.</title>
        <authorList>
            <person name="Joshi A."/>
            <person name="Thite S."/>
        </authorList>
    </citation>
    <scope>NUCLEOTIDE SEQUENCE [LARGE SCALE GENOMIC DNA]</scope>
    <source>
        <strain evidence="3 4">MEB164</strain>
    </source>
</reference>
<organism evidence="3 4">
    <name type="scientific">Marinospirillum alkalitolerans</name>
    <dbReference type="NCBI Taxonomy" id="3123374"/>
    <lineage>
        <taxon>Bacteria</taxon>
        <taxon>Pseudomonadati</taxon>
        <taxon>Pseudomonadota</taxon>
        <taxon>Gammaproteobacteria</taxon>
        <taxon>Oceanospirillales</taxon>
        <taxon>Oceanospirillaceae</taxon>
        <taxon>Marinospirillum</taxon>
    </lineage>
</organism>
<keyword evidence="3" id="KW-0808">Transferase</keyword>
<dbReference type="GO" id="GO:0016746">
    <property type="term" value="F:acyltransferase activity"/>
    <property type="evidence" value="ECO:0007669"/>
    <property type="project" value="UniProtKB-KW"/>
</dbReference>
<dbReference type="InterPro" id="IPR002123">
    <property type="entry name" value="Plipid/glycerol_acylTrfase"/>
</dbReference>
<dbReference type="PANTHER" id="PTHR10983">
    <property type="entry name" value="1-ACYLGLYCEROL-3-PHOSPHATE ACYLTRANSFERASE-RELATED"/>
    <property type="match status" value="1"/>
</dbReference>
<protein>
    <submittedName>
        <fullName evidence="3">Acyltransferase</fullName>
        <ecNumber evidence="3">2.3.-.-</ecNumber>
    </submittedName>
</protein>
<feature type="domain" description="Phospholipid/glycerol acyltransferase" evidence="2">
    <location>
        <begin position="85"/>
        <end position="227"/>
    </location>
</feature>
<dbReference type="Pfam" id="PF01553">
    <property type="entry name" value="Acyltransferase"/>
    <property type="match status" value="1"/>
</dbReference>